<organism evidence="2 4">
    <name type="scientific">Pristionchus entomophagus</name>
    <dbReference type="NCBI Taxonomy" id="358040"/>
    <lineage>
        <taxon>Eukaryota</taxon>
        <taxon>Metazoa</taxon>
        <taxon>Ecdysozoa</taxon>
        <taxon>Nematoda</taxon>
        <taxon>Chromadorea</taxon>
        <taxon>Rhabditida</taxon>
        <taxon>Rhabditina</taxon>
        <taxon>Diplogasteromorpha</taxon>
        <taxon>Diplogasteroidea</taxon>
        <taxon>Neodiplogasteridae</taxon>
        <taxon>Pristionchus</taxon>
    </lineage>
</organism>
<keyword evidence="4" id="KW-1185">Reference proteome</keyword>
<evidence type="ECO:0000256" key="1">
    <source>
        <dbReference type="SAM" id="MobiDB-lite"/>
    </source>
</evidence>
<evidence type="ECO:0000313" key="4">
    <source>
        <dbReference type="Proteomes" id="UP001432027"/>
    </source>
</evidence>
<evidence type="ECO:0000313" key="3">
    <source>
        <dbReference type="EMBL" id="GMT08527.1"/>
    </source>
</evidence>
<name>A0AAV5T3B9_9BILA</name>
<feature type="region of interest" description="Disordered" evidence="1">
    <location>
        <begin position="1"/>
        <end position="93"/>
    </location>
</feature>
<comment type="caution">
    <text evidence="2">The sequence shown here is derived from an EMBL/GenBank/DDBJ whole genome shotgun (WGS) entry which is preliminary data.</text>
</comment>
<protein>
    <submittedName>
        <fullName evidence="2">Uncharacterized protein</fullName>
    </submittedName>
</protein>
<feature type="compositionally biased region" description="Basic and acidic residues" evidence="1">
    <location>
        <begin position="74"/>
        <end position="89"/>
    </location>
</feature>
<dbReference type="Proteomes" id="UP001432027">
    <property type="component" value="Unassembled WGS sequence"/>
</dbReference>
<dbReference type="EMBL" id="BTSX01000003">
    <property type="protein sequence ID" value="GMS88688.1"/>
    <property type="molecule type" value="Genomic_DNA"/>
</dbReference>
<accession>A0AAV5T3B9</accession>
<dbReference type="AlphaFoldDB" id="A0AAV5T3B9"/>
<gene>
    <name evidence="2" type="ORF">PENTCL1PPCAC_10864</name>
    <name evidence="3" type="ORF">PENTCL1PPCAC_30701</name>
</gene>
<evidence type="ECO:0000313" key="2">
    <source>
        <dbReference type="EMBL" id="GMS88688.1"/>
    </source>
</evidence>
<dbReference type="EMBL" id="BTSX01000110">
    <property type="protein sequence ID" value="GMT08527.1"/>
    <property type="molecule type" value="Genomic_DNA"/>
</dbReference>
<sequence length="108" mass="12231">MVKSRRGITRGEHQMRFLSVPLSEDGQFPETRDNGQIAESAESLSPDQLGLMEESLSEGGRGRTEEDESEGLSEDDKERRQSHWDHGDIGLECGSDIQHCRWTLQVFI</sequence>
<proteinExistence type="predicted"/>
<reference evidence="2" key="1">
    <citation type="submission" date="2023-10" db="EMBL/GenBank/DDBJ databases">
        <title>Genome assembly of Pristionchus species.</title>
        <authorList>
            <person name="Yoshida K."/>
            <person name="Sommer R.J."/>
        </authorList>
    </citation>
    <scope>NUCLEOTIDE SEQUENCE</scope>
    <source>
        <strain evidence="2">RS0144</strain>
    </source>
</reference>